<accession>A0A031FQ07</accession>
<protein>
    <submittedName>
        <fullName evidence="1">Uncharacterized protein</fullName>
    </submittedName>
</protein>
<dbReference type="EMBL" id="JFYO01000006">
    <property type="protein sequence ID" value="EZP26944.1"/>
    <property type="molecule type" value="Genomic_DNA"/>
</dbReference>
<dbReference type="KEGG" id="moo:BWL13_01798"/>
<organism evidence="1 2">
    <name type="scientific">Microbacterium oleivorans</name>
    <dbReference type="NCBI Taxonomy" id="273677"/>
    <lineage>
        <taxon>Bacteria</taxon>
        <taxon>Bacillati</taxon>
        <taxon>Actinomycetota</taxon>
        <taxon>Actinomycetes</taxon>
        <taxon>Micrococcales</taxon>
        <taxon>Microbacteriaceae</taxon>
        <taxon>Microbacterium</taxon>
    </lineage>
</organism>
<proteinExistence type="predicted"/>
<dbReference type="PATRIC" id="fig|273677.3.peg.2130"/>
<reference evidence="1 2" key="1">
    <citation type="submission" date="2014-03" db="EMBL/GenBank/DDBJ databases">
        <title>Draft Genome Sequences of 13 Willow Endophytes.</title>
        <authorList>
            <person name="Gan H.Y."/>
            <person name="Gan H.M."/>
            <person name="Savka M.A."/>
            <person name="Hudson A.O."/>
        </authorList>
    </citation>
    <scope>NUCLEOTIDE SEQUENCE [LARGE SCALE GENOMIC DNA]</scope>
    <source>
        <strain evidence="1 2">RIT293</strain>
    </source>
</reference>
<evidence type="ECO:0000313" key="1">
    <source>
        <dbReference type="EMBL" id="EZP26944.1"/>
    </source>
</evidence>
<name>A0A031FQ07_9MICO</name>
<evidence type="ECO:0000313" key="2">
    <source>
        <dbReference type="Proteomes" id="UP000024001"/>
    </source>
</evidence>
<comment type="caution">
    <text evidence="1">The sequence shown here is derived from an EMBL/GenBank/DDBJ whole genome shotgun (WGS) entry which is preliminary data.</text>
</comment>
<sequence length="39" mass="4246">MDYGWMSHALLWFVGALSTATAVCVVGAFFSLGRSSYKD</sequence>
<dbReference type="AlphaFoldDB" id="A0A031FQ07"/>
<keyword evidence="2" id="KW-1185">Reference proteome</keyword>
<gene>
    <name evidence="1" type="ORF">BW34_02147</name>
</gene>
<dbReference type="Proteomes" id="UP000024001">
    <property type="component" value="Unassembled WGS sequence"/>
</dbReference>